<accession>A0A481V8T3</accession>
<proteinExistence type="predicted"/>
<dbReference type="EMBL" id="MH577296">
    <property type="protein sequence ID" value="QBI90282.1"/>
    <property type="molecule type" value="Genomic_DNA"/>
</dbReference>
<keyword evidence="1" id="KW-0812">Transmembrane</keyword>
<dbReference type="Pfam" id="PF05341">
    <property type="entry name" value="PIF6"/>
    <property type="match status" value="1"/>
</dbReference>
<organism evidence="2">
    <name type="scientific">Trichoplusia ni single nucleopolyhedrovirus</name>
    <dbReference type="NCBI Taxonomy" id="332054"/>
    <lineage>
        <taxon>Viruses</taxon>
        <taxon>Viruses incertae sedis</taxon>
        <taxon>Naldaviricetes</taxon>
        <taxon>Lefavirales</taxon>
        <taxon>Baculoviridae</taxon>
        <taxon>Alphabaculovirus</taxon>
        <taxon>Alphabaculovirus trini</taxon>
    </lineage>
</organism>
<evidence type="ECO:0000256" key="1">
    <source>
        <dbReference type="SAM" id="Phobius"/>
    </source>
</evidence>
<dbReference type="InterPro" id="IPR008005">
    <property type="entry name" value="PIF6"/>
</dbReference>
<name>A0A481V8T3_9ABAC</name>
<reference evidence="2" key="1">
    <citation type="submission" date="2018-07" db="EMBL/GenBank/DDBJ databases">
        <title>A new Alphabaculovirus highly virulent isolated from Trichoplusia ni (TnSNPV).</title>
        <authorList>
            <person name="Bivian-Hernandez M.D.L.A."/>
            <person name="Del Rincon-Castro M.C."/>
            <person name="Ibarra J.E."/>
        </authorList>
    </citation>
    <scope>NUCLEOTIDE SEQUENCE</scope>
    <source>
        <strain evidence="2">LBIV-4</strain>
    </source>
</reference>
<sequence length="132" mass="15041">MANNSIRWRMLNSARVEVSPESREHAWKDLVIDTLLASPKDDSYRTMINKANFENFDYNRPLIYDIKTNTVLINSEFLNRALNRPSGSLDPLNVMSAHVFLAFICSLLLIVLTALIFDQNDNGGWPIKLNDG</sequence>
<evidence type="ECO:0000313" key="2">
    <source>
        <dbReference type="EMBL" id="QBI90282.1"/>
    </source>
</evidence>
<keyword evidence="1" id="KW-1133">Transmembrane helix</keyword>
<protein>
    <submittedName>
        <fullName evidence="2">22.3kDa/pif-6</fullName>
    </submittedName>
</protein>
<feature type="transmembrane region" description="Helical" evidence="1">
    <location>
        <begin position="94"/>
        <end position="117"/>
    </location>
</feature>
<keyword evidence="1" id="KW-0472">Membrane</keyword>